<feature type="chain" id="PRO_5012179747" evidence="1">
    <location>
        <begin position="19"/>
        <end position="141"/>
    </location>
</feature>
<dbReference type="OrthoDB" id="2841294at2759"/>
<accession>A0A2A9N6H8</accession>
<proteinExistence type="predicted"/>
<evidence type="ECO:0000256" key="1">
    <source>
        <dbReference type="SAM" id="SignalP"/>
    </source>
</evidence>
<reference evidence="2 3" key="1">
    <citation type="submission" date="2014-02" db="EMBL/GenBank/DDBJ databases">
        <title>Transposable element dynamics among asymbiotic and ectomycorrhizal Amanita fungi.</title>
        <authorList>
            <consortium name="DOE Joint Genome Institute"/>
            <person name="Hess J."/>
            <person name="Skrede I."/>
            <person name="Wolfe B."/>
            <person name="LaButti K."/>
            <person name="Ohm R.A."/>
            <person name="Grigoriev I.V."/>
            <person name="Pringle A."/>
        </authorList>
    </citation>
    <scope>NUCLEOTIDE SEQUENCE [LARGE SCALE GENOMIC DNA]</scope>
    <source>
        <strain evidence="2 3">SKay4041</strain>
    </source>
</reference>
<sequence>MKLFNALIFSTLTAAAFAQNAAIGSPGEGERLAAGSSVMFEIDRPNSLTGSQEIAVVIGLASCAKSPCASPKDIMGRILYNGPFNPRYQDSMRKPPHDNFTLTIPENFAKGPAQLNVAHAALIGAGPFPFLETLNRSLVIV</sequence>
<evidence type="ECO:0000313" key="3">
    <source>
        <dbReference type="Proteomes" id="UP000242287"/>
    </source>
</evidence>
<keyword evidence="1" id="KW-0732">Signal</keyword>
<evidence type="ECO:0000313" key="2">
    <source>
        <dbReference type="EMBL" id="PFH44668.1"/>
    </source>
</evidence>
<protein>
    <submittedName>
        <fullName evidence="2">Uncharacterized protein</fullName>
    </submittedName>
</protein>
<gene>
    <name evidence="2" type="ORF">AMATHDRAFT_11224</name>
</gene>
<name>A0A2A9N6H8_9AGAR</name>
<dbReference type="Proteomes" id="UP000242287">
    <property type="component" value="Unassembled WGS sequence"/>
</dbReference>
<keyword evidence="3" id="KW-1185">Reference proteome</keyword>
<feature type="signal peptide" evidence="1">
    <location>
        <begin position="1"/>
        <end position="18"/>
    </location>
</feature>
<dbReference type="Pfam" id="PF19271">
    <property type="entry name" value="Nis1"/>
    <property type="match status" value="1"/>
</dbReference>
<dbReference type="EMBL" id="KZ303079">
    <property type="protein sequence ID" value="PFH44668.1"/>
    <property type="molecule type" value="Genomic_DNA"/>
</dbReference>
<dbReference type="AlphaFoldDB" id="A0A2A9N6H8"/>
<dbReference type="InterPro" id="IPR045469">
    <property type="entry name" value="Nis1"/>
</dbReference>
<organism evidence="2 3">
    <name type="scientific">Amanita thiersii Skay4041</name>
    <dbReference type="NCBI Taxonomy" id="703135"/>
    <lineage>
        <taxon>Eukaryota</taxon>
        <taxon>Fungi</taxon>
        <taxon>Dikarya</taxon>
        <taxon>Basidiomycota</taxon>
        <taxon>Agaricomycotina</taxon>
        <taxon>Agaricomycetes</taxon>
        <taxon>Agaricomycetidae</taxon>
        <taxon>Agaricales</taxon>
        <taxon>Pluteineae</taxon>
        <taxon>Amanitaceae</taxon>
        <taxon>Amanita</taxon>
    </lineage>
</organism>